<dbReference type="InterPro" id="IPR031968">
    <property type="entry name" value="VASt"/>
</dbReference>
<evidence type="ECO:0000313" key="11">
    <source>
        <dbReference type="Proteomes" id="UP001300502"/>
    </source>
</evidence>
<keyword evidence="5" id="KW-0175">Coiled coil</keyword>
<feature type="region of interest" description="Disordered" evidence="6">
    <location>
        <begin position="237"/>
        <end position="310"/>
    </location>
</feature>
<feature type="compositionally biased region" description="Basic and acidic residues" evidence="6">
    <location>
        <begin position="35"/>
        <end position="45"/>
    </location>
</feature>
<dbReference type="EMBL" id="JANCYU010000031">
    <property type="protein sequence ID" value="KAK4525565.1"/>
    <property type="molecule type" value="Genomic_DNA"/>
</dbReference>
<sequence length="615" mass="71574">MESLGERREMKPLTVSTPEKKWEDSKDVSTITAIPRKESSPHVSEEQGVTDNTEWQETPTSLDYTEGQSEEVPREDKKQWEANGDQKQALDEFKLKTLMKNFDEEWSRLLQKGSFTSEETSTPSEEPVVDFCSCALEYYYILRQGWLYITPKFLCFTAGILGGWGSRLVRVFAFADITAIRKKTYLSFDTAIEIELQGTPYLFATFLKREKTYETLYRYWMNIMAVRAFEDRLPARVRDPQSANSHGENPGYLESPKSLTTTSSSEGKAVEEPSHNTHKTSITKKSESVAGRDISNSGKEEGMPRPVDKGNLIHIGQHSFAVSVEQLFQLAFSDTSAATFDFQKRLGNRDIHVTNWKVDPNEANDLKPKSHKKNIHNNNNNGADIFLLEPNVTYTRSIYYMKTIWAGLMTWKTRVVETQWCKVTRENGRVVRLDIETTIKTLHNPNSESFFVYQHDVIREKSQSSCELIREFSVIFLQKTMFKGVILRETEKQCRAGFELFMDTVRLLLSKSGDMNTKVREESSERNQLWSWWFYFLSLLSWRNICFVLLLVILFILYLWHRSEKNWLVSNPSWSPSGSLKYMKEYLRNQRELLQAIEQELKTLEQMIDRLERLE</sequence>
<evidence type="ECO:0000256" key="2">
    <source>
        <dbReference type="ARBA" id="ARBA00022692"/>
    </source>
</evidence>
<dbReference type="GO" id="GO:0016020">
    <property type="term" value="C:membrane"/>
    <property type="evidence" value="ECO:0007669"/>
    <property type="project" value="UniProtKB-SubCell"/>
</dbReference>
<keyword evidence="3 7" id="KW-1133">Transmembrane helix</keyword>
<evidence type="ECO:0000256" key="3">
    <source>
        <dbReference type="ARBA" id="ARBA00022989"/>
    </source>
</evidence>
<dbReference type="SMART" id="SM00568">
    <property type="entry name" value="GRAM"/>
    <property type="match status" value="1"/>
</dbReference>
<dbReference type="PROSITE" id="PS51778">
    <property type="entry name" value="VAST"/>
    <property type="match status" value="1"/>
</dbReference>
<evidence type="ECO:0000256" key="5">
    <source>
        <dbReference type="SAM" id="Coils"/>
    </source>
</evidence>
<feature type="compositionally biased region" description="Basic and acidic residues" evidence="6">
    <location>
        <begin position="18"/>
        <end position="27"/>
    </location>
</feature>
<evidence type="ECO:0000256" key="6">
    <source>
        <dbReference type="SAM" id="MobiDB-lite"/>
    </source>
</evidence>
<dbReference type="InterPro" id="IPR004182">
    <property type="entry name" value="GRAM"/>
</dbReference>
<dbReference type="Gene3D" id="2.30.29.30">
    <property type="entry name" value="Pleckstrin-homology domain (PH domain)/Phosphotyrosine-binding domain (PTB)"/>
    <property type="match status" value="1"/>
</dbReference>
<feature type="region of interest" description="Disordered" evidence="6">
    <location>
        <begin position="1"/>
        <end position="84"/>
    </location>
</feature>
<evidence type="ECO:0000256" key="7">
    <source>
        <dbReference type="SAM" id="Phobius"/>
    </source>
</evidence>
<evidence type="ECO:0000313" key="10">
    <source>
        <dbReference type="EMBL" id="KAK4525565.1"/>
    </source>
</evidence>
<keyword evidence="2 7" id="KW-0812">Transmembrane</keyword>
<feature type="domain" description="BEACH-type PH" evidence="9">
    <location>
        <begin position="123"/>
        <end position="221"/>
    </location>
</feature>
<feature type="compositionally biased region" description="Polar residues" evidence="6">
    <location>
        <begin position="47"/>
        <end position="67"/>
    </location>
</feature>
<dbReference type="Pfam" id="PF16016">
    <property type="entry name" value="VASt"/>
    <property type="match status" value="1"/>
</dbReference>
<feature type="compositionally biased region" description="Basic and acidic residues" evidence="6">
    <location>
        <begin position="1"/>
        <end position="11"/>
    </location>
</feature>
<dbReference type="Proteomes" id="UP001300502">
    <property type="component" value="Unassembled WGS sequence"/>
</dbReference>
<evidence type="ECO:0000256" key="1">
    <source>
        <dbReference type="ARBA" id="ARBA00004167"/>
    </source>
</evidence>
<comment type="subcellular location">
    <subcellularLocation>
        <location evidence="1">Membrane</location>
        <topology evidence="1">Single-pass membrane protein</topology>
    </subcellularLocation>
</comment>
<feature type="compositionally biased region" description="Polar residues" evidence="6">
    <location>
        <begin position="257"/>
        <end position="266"/>
    </location>
</feature>
<gene>
    <name evidence="10" type="ORF">GAYE_SCF13G3473</name>
</gene>
<keyword evidence="4 7" id="KW-0472">Membrane</keyword>
<organism evidence="10 11">
    <name type="scientific">Galdieria yellowstonensis</name>
    <dbReference type="NCBI Taxonomy" id="3028027"/>
    <lineage>
        <taxon>Eukaryota</taxon>
        <taxon>Rhodophyta</taxon>
        <taxon>Bangiophyceae</taxon>
        <taxon>Galdieriales</taxon>
        <taxon>Galdieriaceae</taxon>
        <taxon>Galdieria</taxon>
    </lineage>
</organism>
<accession>A0AAV9IDP7</accession>
<evidence type="ECO:0000256" key="4">
    <source>
        <dbReference type="ARBA" id="ARBA00023136"/>
    </source>
</evidence>
<proteinExistence type="predicted"/>
<dbReference type="PROSITE" id="PS51783">
    <property type="entry name" value="PH_BEACH"/>
    <property type="match status" value="1"/>
</dbReference>
<dbReference type="AlphaFoldDB" id="A0AAV9IDP7"/>
<dbReference type="InterPro" id="IPR011993">
    <property type="entry name" value="PH-like_dom_sf"/>
</dbReference>
<dbReference type="InterPro" id="IPR023362">
    <property type="entry name" value="PH-BEACH_dom"/>
</dbReference>
<dbReference type="PANTHER" id="PTHR47666">
    <property type="entry name" value="PROTEIN VASCULAR ASSOCIATED DEATH 1, CHLOROPLASTIC"/>
    <property type="match status" value="1"/>
</dbReference>
<feature type="domain" description="VASt" evidence="8">
    <location>
        <begin position="311"/>
        <end position="513"/>
    </location>
</feature>
<evidence type="ECO:0008006" key="12">
    <source>
        <dbReference type="Google" id="ProtNLM"/>
    </source>
</evidence>
<comment type="caution">
    <text evidence="10">The sequence shown here is derived from an EMBL/GenBank/DDBJ whole genome shotgun (WGS) entry which is preliminary data.</text>
</comment>
<evidence type="ECO:0000259" key="9">
    <source>
        <dbReference type="PROSITE" id="PS51783"/>
    </source>
</evidence>
<keyword evidence="11" id="KW-1185">Reference proteome</keyword>
<dbReference type="PANTHER" id="PTHR47666:SF1">
    <property type="entry name" value="PROTEIN VASCULAR ASSOCIATED DEATH 1, CHLOROPLASTIC"/>
    <property type="match status" value="1"/>
</dbReference>
<feature type="compositionally biased region" description="Basic and acidic residues" evidence="6">
    <location>
        <begin position="71"/>
        <end position="80"/>
    </location>
</feature>
<dbReference type="SUPFAM" id="SSF50729">
    <property type="entry name" value="PH domain-like"/>
    <property type="match status" value="1"/>
</dbReference>
<protein>
    <recommendedName>
        <fullName evidence="12">VASt domain-containing protein</fullName>
    </recommendedName>
</protein>
<name>A0AAV9IDP7_9RHOD</name>
<feature type="coiled-coil region" evidence="5">
    <location>
        <begin position="587"/>
        <end position="614"/>
    </location>
</feature>
<feature type="transmembrane region" description="Helical" evidence="7">
    <location>
        <begin position="532"/>
        <end position="560"/>
    </location>
</feature>
<evidence type="ECO:0000259" key="8">
    <source>
        <dbReference type="PROSITE" id="PS51778"/>
    </source>
</evidence>
<dbReference type="Pfam" id="PF02893">
    <property type="entry name" value="GRAM"/>
    <property type="match status" value="1"/>
</dbReference>
<feature type="compositionally biased region" description="Basic and acidic residues" evidence="6">
    <location>
        <begin position="298"/>
        <end position="308"/>
    </location>
</feature>
<reference evidence="10 11" key="1">
    <citation type="submission" date="2022-07" db="EMBL/GenBank/DDBJ databases">
        <title>Genome-wide signatures of adaptation to extreme environments.</title>
        <authorList>
            <person name="Cho C.H."/>
            <person name="Yoon H.S."/>
        </authorList>
    </citation>
    <scope>NUCLEOTIDE SEQUENCE [LARGE SCALE GENOMIC DNA]</scope>
    <source>
        <strain evidence="10 11">108.79 E11</strain>
    </source>
</reference>